<dbReference type="PRINTS" id="PR00039">
    <property type="entry name" value="HTHLYSR"/>
</dbReference>
<keyword evidence="4" id="KW-0804">Transcription</keyword>
<gene>
    <name evidence="6" type="ORF">KTH89_07025</name>
</gene>
<evidence type="ECO:0000313" key="6">
    <source>
        <dbReference type="EMBL" id="MBU9736286.1"/>
    </source>
</evidence>
<protein>
    <submittedName>
        <fullName evidence="6">LysR family transcriptional regulator</fullName>
    </submittedName>
</protein>
<dbReference type="EMBL" id="JAHQCW010000008">
    <property type="protein sequence ID" value="MBU9736286.1"/>
    <property type="molecule type" value="Genomic_DNA"/>
</dbReference>
<evidence type="ECO:0000256" key="2">
    <source>
        <dbReference type="ARBA" id="ARBA00023015"/>
    </source>
</evidence>
<dbReference type="InterPro" id="IPR036388">
    <property type="entry name" value="WH-like_DNA-bd_sf"/>
</dbReference>
<evidence type="ECO:0000313" key="7">
    <source>
        <dbReference type="Proteomes" id="UP000712157"/>
    </source>
</evidence>
<dbReference type="Gene3D" id="3.40.190.290">
    <property type="match status" value="1"/>
</dbReference>
<dbReference type="RefSeq" id="WP_238721184.1">
    <property type="nucleotide sequence ID" value="NZ_JAHQCW010000008.1"/>
</dbReference>
<organism evidence="6 7">
    <name type="scientific">Diplocloster agilis</name>
    <dbReference type="NCBI Taxonomy" id="2850323"/>
    <lineage>
        <taxon>Bacteria</taxon>
        <taxon>Bacillati</taxon>
        <taxon>Bacillota</taxon>
        <taxon>Clostridia</taxon>
        <taxon>Lachnospirales</taxon>
        <taxon>Lachnospiraceae</taxon>
        <taxon>Diplocloster</taxon>
    </lineage>
</organism>
<dbReference type="GO" id="GO:0000976">
    <property type="term" value="F:transcription cis-regulatory region binding"/>
    <property type="evidence" value="ECO:0007669"/>
    <property type="project" value="TreeGrafter"/>
</dbReference>
<dbReference type="InterPro" id="IPR036390">
    <property type="entry name" value="WH_DNA-bd_sf"/>
</dbReference>
<accession>A0A949JY41</accession>
<keyword evidence="3" id="KW-0238">DNA-binding</keyword>
<comment type="caution">
    <text evidence="6">The sequence shown here is derived from an EMBL/GenBank/DDBJ whole genome shotgun (WGS) entry which is preliminary data.</text>
</comment>
<evidence type="ECO:0000259" key="5">
    <source>
        <dbReference type="PROSITE" id="PS50931"/>
    </source>
</evidence>
<dbReference type="Pfam" id="PF03466">
    <property type="entry name" value="LysR_substrate"/>
    <property type="match status" value="1"/>
</dbReference>
<dbReference type="InterPro" id="IPR000847">
    <property type="entry name" value="LysR_HTH_N"/>
</dbReference>
<keyword evidence="7" id="KW-1185">Reference proteome</keyword>
<dbReference type="Pfam" id="PF00126">
    <property type="entry name" value="HTH_1"/>
    <property type="match status" value="1"/>
</dbReference>
<feature type="domain" description="HTH lysR-type" evidence="5">
    <location>
        <begin position="1"/>
        <end position="58"/>
    </location>
</feature>
<evidence type="ECO:0000256" key="4">
    <source>
        <dbReference type="ARBA" id="ARBA00023163"/>
    </source>
</evidence>
<dbReference type="PANTHER" id="PTHR30126">
    <property type="entry name" value="HTH-TYPE TRANSCRIPTIONAL REGULATOR"/>
    <property type="match status" value="1"/>
</dbReference>
<evidence type="ECO:0000256" key="1">
    <source>
        <dbReference type="ARBA" id="ARBA00009437"/>
    </source>
</evidence>
<reference evidence="6" key="1">
    <citation type="submission" date="2021-06" db="EMBL/GenBank/DDBJ databases">
        <title>Description of novel taxa of the family Lachnospiraceae.</title>
        <authorList>
            <person name="Chaplin A.V."/>
            <person name="Sokolova S.R."/>
            <person name="Pikina A.P."/>
            <person name="Korzhanova M."/>
            <person name="Belova V."/>
            <person name="Korostin D."/>
            <person name="Efimov B.A."/>
        </authorList>
    </citation>
    <scope>NUCLEOTIDE SEQUENCE</scope>
    <source>
        <strain evidence="6">ASD5720</strain>
    </source>
</reference>
<dbReference type="PROSITE" id="PS50931">
    <property type="entry name" value="HTH_LYSR"/>
    <property type="match status" value="1"/>
</dbReference>
<comment type="similarity">
    <text evidence="1">Belongs to the LysR transcriptional regulatory family.</text>
</comment>
<dbReference type="SUPFAM" id="SSF46785">
    <property type="entry name" value="Winged helix' DNA-binding domain"/>
    <property type="match status" value="1"/>
</dbReference>
<dbReference type="AlphaFoldDB" id="A0A949JY41"/>
<dbReference type="InterPro" id="IPR005119">
    <property type="entry name" value="LysR_subst-bd"/>
</dbReference>
<dbReference type="Proteomes" id="UP000712157">
    <property type="component" value="Unassembled WGS sequence"/>
</dbReference>
<dbReference type="PANTHER" id="PTHR30126:SF100">
    <property type="entry name" value="LYSR-FAMILY TRANSCRIPTIONAL REGULATOR"/>
    <property type="match status" value="1"/>
</dbReference>
<name>A0A949JY41_9FIRM</name>
<dbReference type="FunFam" id="1.10.10.10:FF:000001">
    <property type="entry name" value="LysR family transcriptional regulator"/>
    <property type="match status" value="1"/>
</dbReference>
<keyword evidence="2" id="KW-0805">Transcription regulation</keyword>
<dbReference type="GO" id="GO:0003700">
    <property type="term" value="F:DNA-binding transcription factor activity"/>
    <property type="evidence" value="ECO:0007669"/>
    <property type="project" value="InterPro"/>
</dbReference>
<dbReference type="Gene3D" id="1.10.10.10">
    <property type="entry name" value="Winged helix-like DNA-binding domain superfamily/Winged helix DNA-binding domain"/>
    <property type="match status" value="1"/>
</dbReference>
<evidence type="ECO:0000256" key="3">
    <source>
        <dbReference type="ARBA" id="ARBA00023125"/>
    </source>
</evidence>
<proteinExistence type="inferred from homology"/>
<dbReference type="SUPFAM" id="SSF53850">
    <property type="entry name" value="Periplasmic binding protein-like II"/>
    <property type="match status" value="1"/>
</dbReference>
<dbReference type="CDD" id="cd05466">
    <property type="entry name" value="PBP2_LTTR_substrate"/>
    <property type="match status" value="1"/>
</dbReference>
<sequence>MDLRELRIFVKAAEKLNFSRTAEELGYTQANVTLQIKNLEAELGVLLFDRIGKNIYLTQDGNLFLTYARQVLSDSDSLKELFHTEKRHAGKINVGMSESILAAEFPGMIQEYHRKYPKIQVCVKVGTREMMYDMLLHNELDFAYIIDQNIIGSEWVGRVIKEETVYFLASPEHPLAVRAKRGEKIGIEEILNEELILTECHVGYSYALSQLLSLNGMTLSPYLETGNTEVIRRLLEQNQGISYLPLYIVEKELADKTIVPIRIPEYEVLIYRQVFWHKNKFLTVPMKEFMRLLEDRSDPPVIPI</sequence>